<feature type="signal peptide" evidence="2">
    <location>
        <begin position="1"/>
        <end position="20"/>
    </location>
</feature>
<accession>A0A5M9K590</accession>
<evidence type="ECO:0000313" key="4">
    <source>
        <dbReference type="Proteomes" id="UP000322873"/>
    </source>
</evidence>
<reference evidence="3 4" key="1">
    <citation type="submission" date="2019-06" db="EMBL/GenBank/DDBJ databases">
        <title>Genome Sequence of the Brown Rot Fungal Pathogen Monilinia fructicola.</title>
        <authorList>
            <person name="De Miccolis Angelini R.M."/>
            <person name="Landi L."/>
            <person name="Abate D."/>
            <person name="Pollastro S."/>
            <person name="Romanazzi G."/>
            <person name="Faretra F."/>
        </authorList>
    </citation>
    <scope>NUCLEOTIDE SEQUENCE [LARGE SCALE GENOMIC DNA]</scope>
    <source>
        <strain evidence="3 4">Mfrc123</strain>
    </source>
</reference>
<name>A0A5M9K590_MONFR</name>
<feature type="compositionally biased region" description="Low complexity" evidence="1">
    <location>
        <begin position="302"/>
        <end position="315"/>
    </location>
</feature>
<feature type="compositionally biased region" description="Low complexity" evidence="1">
    <location>
        <begin position="359"/>
        <end position="400"/>
    </location>
</feature>
<evidence type="ECO:0000256" key="1">
    <source>
        <dbReference type="SAM" id="MobiDB-lite"/>
    </source>
</evidence>
<protein>
    <recommendedName>
        <fullName evidence="5">Autophagy-related protein 27</fullName>
    </recommendedName>
</protein>
<dbReference type="VEuPathDB" id="FungiDB:MFRU_014g01070"/>
<dbReference type="AlphaFoldDB" id="A0A5M9K590"/>
<organism evidence="3 4">
    <name type="scientific">Monilinia fructicola</name>
    <name type="common">Brown rot fungus</name>
    <name type="synonym">Ciboria fructicola</name>
    <dbReference type="NCBI Taxonomy" id="38448"/>
    <lineage>
        <taxon>Eukaryota</taxon>
        <taxon>Fungi</taxon>
        <taxon>Dikarya</taxon>
        <taxon>Ascomycota</taxon>
        <taxon>Pezizomycotina</taxon>
        <taxon>Leotiomycetes</taxon>
        <taxon>Helotiales</taxon>
        <taxon>Sclerotiniaceae</taxon>
        <taxon>Monilinia</taxon>
    </lineage>
</organism>
<evidence type="ECO:0000313" key="3">
    <source>
        <dbReference type="EMBL" id="KAA8576791.1"/>
    </source>
</evidence>
<gene>
    <name evidence="3" type="ORF">EYC84_006846</name>
</gene>
<keyword evidence="4" id="KW-1185">Reference proteome</keyword>
<dbReference type="EMBL" id="VICG01000001">
    <property type="protein sequence ID" value="KAA8576791.1"/>
    <property type="molecule type" value="Genomic_DNA"/>
</dbReference>
<evidence type="ECO:0000256" key="2">
    <source>
        <dbReference type="SAM" id="SignalP"/>
    </source>
</evidence>
<feature type="region of interest" description="Disordered" evidence="1">
    <location>
        <begin position="291"/>
        <end position="400"/>
    </location>
</feature>
<sequence>MISRAVSTLTLLFAMATSTSTPICVKDSTITTPFTISSLSDYTTQFCAQTASSNFSSHVKNYNMGPNLTSIVSLDFTSATTGCPGNNSVSDCEDIYSHLLSDCGNNNSTITGSGSMDTGCGRYAFELTNTKTNNASATVVSSRSGSGKASGFAIRSANFGPLALALLRFSISRQFLSLLTLLRRLRTTFPPPLFCLAFLAGICACDSGLRAASQERDLVIEPLISIRDEVRRDEYQSFGVGLRVTVFTYCNTQIPPSSPLPQSSIKSHLQLPQLRLHISHPSKAFNARRQKWVGSTAPPNPAARTPPDTTRPHTPIQAKNAIPPRAPPTTKTPPASSEVSWEAHRPNHSTATARAPQVALAPRAASSTAAMRKTIRAAAASSASTPAPRPTTSALRARTT</sequence>
<feature type="chain" id="PRO_5024392289" description="Autophagy-related protein 27" evidence="2">
    <location>
        <begin position="21"/>
        <end position="400"/>
    </location>
</feature>
<keyword evidence="2" id="KW-0732">Signal</keyword>
<proteinExistence type="predicted"/>
<evidence type="ECO:0008006" key="5">
    <source>
        <dbReference type="Google" id="ProtNLM"/>
    </source>
</evidence>
<comment type="caution">
    <text evidence="3">The sequence shown here is derived from an EMBL/GenBank/DDBJ whole genome shotgun (WGS) entry which is preliminary data.</text>
</comment>
<dbReference type="Proteomes" id="UP000322873">
    <property type="component" value="Unassembled WGS sequence"/>
</dbReference>